<protein>
    <recommendedName>
        <fullName evidence="3">DUF1376 domain-containing protein</fullName>
    </recommendedName>
</protein>
<sequence length="223" mass="25805">MNNRPWYKRYPADFISGVLELTLEQKGAYSIIIDLMYDRGGAVPDNDKYIAGVCGCSIRKWRSIRIALEKANKIFSKGGNIYNYRVEKEMIKAMKAIEERQENGRKGGIKSSQMRTLTHKNNNLFQGILESAHASYKPESINKKTSNHFWKTKKIFLEPSQPLPDHQLPFTKPMEVDEEYWKKRLLWANRDGIWPSDWGPAPGKKGCLVPEKLLQETNLQPFE</sequence>
<evidence type="ECO:0008006" key="3">
    <source>
        <dbReference type="Google" id="ProtNLM"/>
    </source>
</evidence>
<proteinExistence type="predicted"/>
<dbReference type="RefSeq" id="WP_076969217.1">
    <property type="nucleotide sequence ID" value="NZ_LVWB01000015.1"/>
</dbReference>
<dbReference type="Proteomes" id="UP000189542">
    <property type="component" value="Unassembled WGS sequence"/>
</dbReference>
<dbReference type="InterPro" id="IPR010781">
    <property type="entry name" value="DUF1376"/>
</dbReference>
<comment type="caution">
    <text evidence="1">The sequence shown here is derived from an EMBL/GenBank/DDBJ whole genome shotgun (WGS) entry which is preliminary data.</text>
</comment>
<name>A0A1V2N6X7_9HYPH</name>
<dbReference type="AlphaFoldDB" id="A0A1V2N6X7"/>
<evidence type="ECO:0000313" key="1">
    <source>
        <dbReference type="EMBL" id="ONI58459.1"/>
    </source>
</evidence>
<accession>A0A1V2N6X7</accession>
<dbReference type="OrthoDB" id="7597389at2"/>
<dbReference type="Pfam" id="PF07120">
    <property type="entry name" value="DUF1376"/>
    <property type="match status" value="1"/>
</dbReference>
<evidence type="ECO:0000313" key="2">
    <source>
        <dbReference type="Proteomes" id="UP000189542"/>
    </source>
</evidence>
<dbReference type="EMBL" id="LVWB01000015">
    <property type="protein sequence ID" value="ONI58459.1"/>
    <property type="molecule type" value="Genomic_DNA"/>
</dbReference>
<gene>
    <name evidence="1" type="ORF">AYO25_05345</name>
</gene>
<reference evidence="1 2" key="1">
    <citation type="journal article" date="2017" name="PLoS ONE">
        <title>Genomic sequence of 'Candidatus Liberibacter solanacearum' haplotype C and its comparison with haplotype A and B genomes.</title>
        <authorList>
            <person name="Wang J."/>
            <person name="Haapalainen M."/>
            <person name="Schott T."/>
            <person name="Thompson S.M."/>
            <person name="Smith G.R."/>
            <person name="Nissinen A.I."/>
            <person name="Pirhonen M."/>
        </authorList>
    </citation>
    <scope>NUCLEOTIDE SEQUENCE [LARGE SCALE GENOMIC DNA]</scope>
    <source>
        <strain evidence="1 2">FIN111</strain>
    </source>
</reference>
<organism evidence="1 2">
    <name type="scientific">Candidatus Liberibacter solanacearum</name>
    <dbReference type="NCBI Taxonomy" id="556287"/>
    <lineage>
        <taxon>Bacteria</taxon>
        <taxon>Pseudomonadati</taxon>
        <taxon>Pseudomonadota</taxon>
        <taxon>Alphaproteobacteria</taxon>
        <taxon>Hyphomicrobiales</taxon>
        <taxon>Rhizobiaceae</taxon>
        <taxon>Liberibacter</taxon>
    </lineage>
</organism>